<dbReference type="EMBL" id="FR824100">
    <property type="protein sequence ID" value="CCA18696.1"/>
    <property type="molecule type" value="Genomic_DNA"/>
</dbReference>
<evidence type="ECO:0000256" key="2">
    <source>
        <dbReference type="SAM" id="MobiDB-lite"/>
    </source>
</evidence>
<keyword evidence="1" id="KW-0175">Coiled coil</keyword>
<feature type="coiled-coil region" evidence="1">
    <location>
        <begin position="129"/>
        <end position="219"/>
    </location>
</feature>
<evidence type="ECO:0000256" key="1">
    <source>
        <dbReference type="SAM" id="Coils"/>
    </source>
</evidence>
<accession>F0WC15</accession>
<dbReference type="HOGENOM" id="CLU_788652_0_0_1"/>
<reference evidence="3" key="1">
    <citation type="journal article" date="2011" name="PLoS Biol.">
        <title>Gene gain and loss during evolution of obligate parasitism in the white rust pathogen of Arabidopsis thaliana.</title>
        <authorList>
            <person name="Kemen E."/>
            <person name="Gardiner A."/>
            <person name="Schultz-Larsen T."/>
            <person name="Kemen A.C."/>
            <person name="Balmuth A.L."/>
            <person name="Robert-Seilaniantz A."/>
            <person name="Bailey K."/>
            <person name="Holub E."/>
            <person name="Studholme D.J."/>
            <person name="Maclean D."/>
            <person name="Jones J.D."/>
        </authorList>
    </citation>
    <scope>NUCLEOTIDE SEQUENCE</scope>
</reference>
<evidence type="ECO:0000313" key="3">
    <source>
        <dbReference type="EMBL" id="CCA18696.1"/>
    </source>
</evidence>
<organism evidence="3">
    <name type="scientific">Albugo laibachii Nc14</name>
    <dbReference type="NCBI Taxonomy" id="890382"/>
    <lineage>
        <taxon>Eukaryota</taxon>
        <taxon>Sar</taxon>
        <taxon>Stramenopiles</taxon>
        <taxon>Oomycota</taxon>
        <taxon>Peronosporomycetes</taxon>
        <taxon>Albuginales</taxon>
        <taxon>Albuginaceae</taxon>
        <taxon>Albugo</taxon>
    </lineage>
</organism>
<feature type="compositionally biased region" description="Basic and acidic residues" evidence="2">
    <location>
        <begin position="41"/>
        <end position="50"/>
    </location>
</feature>
<sequence length="373" mass="43148">MWQKNGLVERLNASTKGEEADNNKGASILSREFQDSLVMMPKKEQERENSTESEPEDTMENKNGETAKVELKAAEDKILQLEGDLLDAEEVICHLKAEKLQALRQVEKLSRQSPSRSTLTKLQNDQADLMDGNQEAEMWKEKAKMVENELSIAKQSLMAAQQQHRVECNELIEVVREQEQEISKLKTDLWKSEERIGDIEDENRLLVDLIKENTQEESRECQPELDEGSGTEEIARDMTPEWTEEWIRHPTPAFDLDSPEVQYLLYTWTSNVRKLQYIRLWLAHVVNDKVDRKKLGKISLKQLETASLEMIEPGSHFPIGVELPRLAPEVKDGFLTLIVPLLRKQLDRSIQVHSRKYNDGVHFDLRIRTLPRN</sequence>
<protein>
    <submittedName>
        <fullName evidence="3">Uncharacterized protein AlNc14C55G4202</fullName>
    </submittedName>
</protein>
<gene>
    <name evidence="3" type="primary">AlNc14C55G4202</name>
    <name evidence="3" type="ORF">ALNC14_048390</name>
</gene>
<name>F0WC15_9STRA</name>
<feature type="coiled-coil region" evidence="1">
    <location>
        <begin position="64"/>
        <end position="91"/>
    </location>
</feature>
<dbReference type="AlphaFoldDB" id="F0WC15"/>
<proteinExistence type="predicted"/>
<feature type="region of interest" description="Disordered" evidence="2">
    <location>
        <begin position="1"/>
        <end position="63"/>
    </location>
</feature>
<reference evidence="3" key="2">
    <citation type="submission" date="2011-02" db="EMBL/GenBank/DDBJ databases">
        <authorList>
            <person name="MacLean D."/>
        </authorList>
    </citation>
    <scope>NUCLEOTIDE SEQUENCE</scope>
</reference>